<name>A0AAV7R4P3_PLEWA</name>
<dbReference type="EMBL" id="JANPWB010000010">
    <property type="protein sequence ID" value="KAJ1145738.1"/>
    <property type="molecule type" value="Genomic_DNA"/>
</dbReference>
<dbReference type="AlphaFoldDB" id="A0AAV7R4P3"/>
<accession>A0AAV7R4P3</accession>
<evidence type="ECO:0000313" key="1">
    <source>
        <dbReference type="EMBL" id="KAJ1145738.1"/>
    </source>
</evidence>
<gene>
    <name evidence="1" type="ORF">NDU88_012022</name>
</gene>
<protein>
    <submittedName>
        <fullName evidence="1">Uncharacterized protein</fullName>
    </submittedName>
</protein>
<comment type="caution">
    <text evidence="1">The sequence shown here is derived from an EMBL/GenBank/DDBJ whole genome shotgun (WGS) entry which is preliminary data.</text>
</comment>
<sequence length="73" mass="7868">MRREPRHPRRPPRACALLSVSRSRKTNLQVPGVCRGRPGGAAETACVPIAGGTPPTNLLARPPRARLDARLLP</sequence>
<organism evidence="1 2">
    <name type="scientific">Pleurodeles waltl</name>
    <name type="common">Iberian ribbed newt</name>
    <dbReference type="NCBI Taxonomy" id="8319"/>
    <lineage>
        <taxon>Eukaryota</taxon>
        <taxon>Metazoa</taxon>
        <taxon>Chordata</taxon>
        <taxon>Craniata</taxon>
        <taxon>Vertebrata</taxon>
        <taxon>Euteleostomi</taxon>
        <taxon>Amphibia</taxon>
        <taxon>Batrachia</taxon>
        <taxon>Caudata</taxon>
        <taxon>Salamandroidea</taxon>
        <taxon>Salamandridae</taxon>
        <taxon>Pleurodelinae</taxon>
        <taxon>Pleurodeles</taxon>
    </lineage>
</organism>
<proteinExistence type="predicted"/>
<reference evidence="1" key="1">
    <citation type="journal article" date="2022" name="bioRxiv">
        <title>Sequencing and chromosome-scale assembly of the giantPleurodeles waltlgenome.</title>
        <authorList>
            <person name="Brown T."/>
            <person name="Elewa A."/>
            <person name="Iarovenko S."/>
            <person name="Subramanian E."/>
            <person name="Araus A.J."/>
            <person name="Petzold A."/>
            <person name="Susuki M."/>
            <person name="Suzuki K.-i.T."/>
            <person name="Hayashi T."/>
            <person name="Toyoda A."/>
            <person name="Oliveira C."/>
            <person name="Osipova E."/>
            <person name="Leigh N.D."/>
            <person name="Simon A."/>
            <person name="Yun M.H."/>
        </authorList>
    </citation>
    <scope>NUCLEOTIDE SEQUENCE</scope>
    <source>
        <strain evidence="1">20211129_DDA</strain>
        <tissue evidence="1">Liver</tissue>
    </source>
</reference>
<keyword evidence="2" id="KW-1185">Reference proteome</keyword>
<dbReference type="Proteomes" id="UP001066276">
    <property type="component" value="Chromosome 6"/>
</dbReference>
<evidence type="ECO:0000313" key="2">
    <source>
        <dbReference type="Proteomes" id="UP001066276"/>
    </source>
</evidence>